<dbReference type="Pfam" id="PF00383">
    <property type="entry name" value="dCMP_cyt_deam_1"/>
    <property type="match status" value="1"/>
</dbReference>
<feature type="compositionally biased region" description="Low complexity" evidence="9">
    <location>
        <begin position="1"/>
        <end position="17"/>
    </location>
</feature>
<name>A0A5B8MFZ3_9CHLO</name>
<proteinExistence type="predicted"/>
<feature type="region of interest" description="Disordered" evidence="9">
    <location>
        <begin position="1"/>
        <end position="29"/>
    </location>
</feature>
<dbReference type="PANTHER" id="PTHR11079:SF162">
    <property type="entry name" value="RIBOFLAVIN BIOSYNTHESIS PROTEIN PYRD, CHLOROPLASTIC"/>
    <property type="match status" value="1"/>
</dbReference>
<keyword evidence="6" id="KW-0862">Zinc</keyword>
<accession>A0A5B8MFZ3</accession>
<evidence type="ECO:0000256" key="7">
    <source>
        <dbReference type="ARBA" id="ARBA00058389"/>
    </source>
</evidence>
<reference evidence="11 12" key="1">
    <citation type="submission" date="2018-07" db="EMBL/GenBank/DDBJ databases">
        <title>The complete nuclear genome of the prasinophyte Chloropicon primus (CCMP1205).</title>
        <authorList>
            <person name="Pombert J.-F."/>
            <person name="Otis C."/>
            <person name="Turmel M."/>
            <person name="Lemieux C."/>
        </authorList>
    </citation>
    <scope>NUCLEOTIDE SEQUENCE [LARGE SCALE GENOMIC DNA]</scope>
    <source>
        <strain evidence="11 12">CCMP1205</strain>
    </source>
</reference>
<dbReference type="InterPro" id="IPR004794">
    <property type="entry name" value="Eubact_RibD"/>
</dbReference>
<dbReference type="EMBL" id="CP031035">
    <property type="protein sequence ID" value="QDZ19343.1"/>
    <property type="molecule type" value="Genomic_DNA"/>
</dbReference>
<keyword evidence="4" id="KW-0479">Metal-binding</keyword>
<evidence type="ECO:0000313" key="11">
    <source>
        <dbReference type="EMBL" id="QDZ19343.1"/>
    </source>
</evidence>
<dbReference type="STRING" id="1764295.A0A5B8MFZ3"/>
<feature type="domain" description="CMP/dCMP-type deaminase" evidence="10">
    <location>
        <begin position="27"/>
        <end position="149"/>
    </location>
</feature>
<dbReference type="OrthoDB" id="252265at2759"/>
<protein>
    <recommendedName>
        <fullName evidence="8">Riboflavin biosynthesis protein PYRD, chloroplastic</fullName>
        <ecNumber evidence="3">3.5.4.26</ecNumber>
    </recommendedName>
</protein>
<comment type="function">
    <text evidence="7">Monofunctional pyrimidine deaminase involved in the riboflavin biosynthesis pathway. Also has a reductase domain that lacks catalytically essential substrate-binding residues.</text>
</comment>
<dbReference type="GO" id="GO:0009231">
    <property type="term" value="P:riboflavin biosynthetic process"/>
    <property type="evidence" value="ECO:0007669"/>
    <property type="project" value="UniProtKB-UniPathway"/>
</dbReference>
<evidence type="ECO:0000313" key="12">
    <source>
        <dbReference type="Proteomes" id="UP000316726"/>
    </source>
</evidence>
<dbReference type="Gene3D" id="3.40.140.10">
    <property type="entry name" value="Cytidine Deaminase, domain 2"/>
    <property type="match status" value="1"/>
</dbReference>
<keyword evidence="12" id="KW-1185">Reference proteome</keyword>
<dbReference type="UniPathway" id="UPA00275">
    <property type="reaction ID" value="UER00401"/>
</dbReference>
<evidence type="ECO:0000256" key="1">
    <source>
        <dbReference type="ARBA" id="ARBA00001947"/>
    </source>
</evidence>
<dbReference type="InterPro" id="IPR016192">
    <property type="entry name" value="APOBEC/CMP_deaminase_Zn-bd"/>
</dbReference>
<evidence type="ECO:0000259" key="10">
    <source>
        <dbReference type="PROSITE" id="PS51747"/>
    </source>
</evidence>
<evidence type="ECO:0000256" key="6">
    <source>
        <dbReference type="ARBA" id="ARBA00022833"/>
    </source>
</evidence>
<evidence type="ECO:0000256" key="5">
    <source>
        <dbReference type="ARBA" id="ARBA00022801"/>
    </source>
</evidence>
<dbReference type="AlphaFoldDB" id="A0A5B8MFZ3"/>
<organism evidence="11 12">
    <name type="scientific">Chloropicon primus</name>
    <dbReference type="NCBI Taxonomy" id="1764295"/>
    <lineage>
        <taxon>Eukaryota</taxon>
        <taxon>Viridiplantae</taxon>
        <taxon>Chlorophyta</taxon>
        <taxon>Chloropicophyceae</taxon>
        <taxon>Chloropicales</taxon>
        <taxon>Chloropicaceae</taxon>
        <taxon>Chloropicon</taxon>
    </lineage>
</organism>
<dbReference type="SUPFAM" id="SSF53927">
    <property type="entry name" value="Cytidine deaminase-like"/>
    <property type="match status" value="1"/>
</dbReference>
<evidence type="ECO:0000256" key="8">
    <source>
        <dbReference type="ARBA" id="ARBA00070721"/>
    </source>
</evidence>
<dbReference type="NCBIfam" id="TIGR00326">
    <property type="entry name" value="eubact_ribD"/>
    <property type="match status" value="1"/>
</dbReference>
<evidence type="ECO:0000256" key="4">
    <source>
        <dbReference type="ARBA" id="ARBA00022723"/>
    </source>
</evidence>
<keyword evidence="5" id="KW-0378">Hydrolase</keyword>
<dbReference type="EC" id="3.5.4.26" evidence="3"/>
<comment type="cofactor">
    <cofactor evidence="1">
        <name>Zn(2+)</name>
        <dbReference type="ChEBI" id="CHEBI:29105"/>
    </cofactor>
</comment>
<sequence>MVAAGPRARGPRGTTRACQAQASPGGSHEAQMMRKALGLAERARGKTHPNPMVGCVIVRDGQVIGEGFHPAAGQPHAEVFALRAAGNKAEGATAYVTLEPCNHYGRTPPCSLALVTAGVSRVVVGMEDPNPLVSGTGIQTLKDNGIEVVVGVEEEACRELNVDFIERMMQERESGE</sequence>
<evidence type="ECO:0000256" key="2">
    <source>
        <dbReference type="ARBA" id="ARBA00004882"/>
    </source>
</evidence>
<dbReference type="FunFam" id="3.40.140.10:FF:000025">
    <property type="entry name" value="Riboflavin biosynthesis protein RibD"/>
    <property type="match status" value="1"/>
</dbReference>
<dbReference type="CDD" id="cd01284">
    <property type="entry name" value="Riboflavin_deaminase-reductase"/>
    <property type="match status" value="1"/>
</dbReference>
<comment type="pathway">
    <text evidence="2">Cofactor biosynthesis; riboflavin biosynthesis; 5-amino-6-(D-ribitylamino)uracil from GTP: step 2/4.</text>
</comment>
<dbReference type="GO" id="GO:0008270">
    <property type="term" value="F:zinc ion binding"/>
    <property type="evidence" value="ECO:0007669"/>
    <property type="project" value="InterPro"/>
</dbReference>
<dbReference type="PROSITE" id="PS51747">
    <property type="entry name" value="CYT_DCMP_DEAMINASES_2"/>
    <property type="match status" value="1"/>
</dbReference>
<evidence type="ECO:0000256" key="3">
    <source>
        <dbReference type="ARBA" id="ARBA00012766"/>
    </source>
</evidence>
<dbReference type="PANTHER" id="PTHR11079">
    <property type="entry name" value="CYTOSINE DEAMINASE FAMILY MEMBER"/>
    <property type="match status" value="1"/>
</dbReference>
<dbReference type="InterPro" id="IPR002125">
    <property type="entry name" value="CMP_dCMP_dom"/>
</dbReference>
<dbReference type="InterPro" id="IPR016193">
    <property type="entry name" value="Cytidine_deaminase-like"/>
</dbReference>
<dbReference type="PROSITE" id="PS00903">
    <property type="entry name" value="CYT_DCMP_DEAMINASES_1"/>
    <property type="match status" value="1"/>
</dbReference>
<dbReference type="GO" id="GO:0008835">
    <property type="term" value="F:diaminohydroxyphosphoribosylaminopyrimidine deaminase activity"/>
    <property type="evidence" value="ECO:0007669"/>
    <property type="project" value="UniProtKB-EC"/>
</dbReference>
<gene>
    <name evidence="11" type="ORF">A3770_02p18610</name>
</gene>
<evidence type="ECO:0000256" key="9">
    <source>
        <dbReference type="SAM" id="MobiDB-lite"/>
    </source>
</evidence>
<dbReference type="Proteomes" id="UP000316726">
    <property type="component" value="Chromosome 2"/>
</dbReference>